<sequence>MKKHRLIKWVPIVVGVCSGMLIVSKNRKGIKEQIKQLSNQVVKHPYQSAVQIERCLEQSFKVANQKLDSLYNGACQLEELIDQIKRK</sequence>
<evidence type="ECO:0000313" key="1">
    <source>
        <dbReference type="EMBL" id="BAM46734.1"/>
    </source>
</evidence>
<gene>
    <name evidence="1" type="ordered locus">AXY_06020</name>
</gene>
<accession>K0IWK8</accession>
<dbReference type="AlphaFoldDB" id="K0IWK8"/>
<name>K0IWK8_AMPXN</name>
<dbReference type="KEGG" id="axl:AXY_06020"/>
<organism evidence="1 2">
    <name type="scientific">Amphibacillus xylanus (strain ATCC 51415 / DSM 6626 / JCM 7361 / LMG 17667 / NBRC 15112 / Ep01)</name>
    <dbReference type="NCBI Taxonomy" id="698758"/>
    <lineage>
        <taxon>Bacteria</taxon>
        <taxon>Bacillati</taxon>
        <taxon>Bacillota</taxon>
        <taxon>Bacilli</taxon>
        <taxon>Bacillales</taxon>
        <taxon>Bacillaceae</taxon>
        <taxon>Amphibacillus</taxon>
    </lineage>
</organism>
<dbReference type="EMBL" id="AP012050">
    <property type="protein sequence ID" value="BAM46734.1"/>
    <property type="molecule type" value="Genomic_DNA"/>
</dbReference>
<keyword evidence="2" id="KW-1185">Reference proteome</keyword>
<dbReference type="RefSeq" id="WP_015009339.1">
    <property type="nucleotide sequence ID" value="NC_018704.1"/>
</dbReference>
<protein>
    <submittedName>
        <fullName evidence="1">Uncharacterized protein</fullName>
    </submittedName>
</protein>
<evidence type="ECO:0000313" key="2">
    <source>
        <dbReference type="Proteomes" id="UP000006294"/>
    </source>
</evidence>
<dbReference type="Proteomes" id="UP000006294">
    <property type="component" value="Chromosome"/>
</dbReference>
<dbReference type="HOGENOM" id="CLU_2476527_0_0_9"/>
<reference evidence="1 2" key="1">
    <citation type="submission" date="2011-01" db="EMBL/GenBank/DDBJ databases">
        <title>Whole genome sequence of Amphibacillus xylinus NBRC 15112.</title>
        <authorList>
            <person name="Nakazawa H."/>
            <person name="Katano Y."/>
            <person name="Nakamura S."/>
            <person name="Sasagawa M."/>
            <person name="Fukada J."/>
            <person name="Arai T."/>
            <person name="Sasakura N."/>
            <person name="Mochizuki D."/>
            <person name="Hosoyama A."/>
            <person name="Harada K."/>
            <person name="Horikawa H."/>
            <person name="Kato Y."/>
            <person name="Harada T."/>
            <person name="Sasaki K."/>
            <person name="Sekiguchi M."/>
            <person name="Hodoyama M."/>
            <person name="Nishiko R."/>
            <person name="Narita H."/>
            <person name="Hanamaki A."/>
            <person name="Hata C."/>
            <person name="Konno Y."/>
            <person name="Niimura Y."/>
            <person name="Yamazaki S."/>
            <person name="Fujita N."/>
        </authorList>
    </citation>
    <scope>NUCLEOTIDE SEQUENCE [LARGE SCALE GENOMIC DNA]</scope>
    <source>
        <strain evidence="2">ATCC 51415 / DSM 6626 / JCM 7361 / LMG 17667 / NBRC 15112 / Ep01</strain>
    </source>
</reference>
<proteinExistence type="predicted"/>
<dbReference type="STRING" id="698758.AXY_06020"/>